<keyword evidence="3" id="KW-0238">DNA-binding</keyword>
<feature type="domain" description="Response regulatory" evidence="6">
    <location>
        <begin position="7"/>
        <end position="123"/>
    </location>
</feature>
<dbReference type="InterPro" id="IPR058245">
    <property type="entry name" value="NreC/VraR/RcsB-like_REC"/>
</dbReference>
<reference evidence="7" key="1">
    <citation type="journal article" date="2015" name="Nature">
        <title>Complex archaea that bridge the gap between prokaryotes and eukaryotes.</title>
        <authorList>
            <person name="Spang A."/>
            <person name="Saw J.H."/>
            <person name="Jorgensen S.L."/>
            <person name="Zaremba-Niedzwiedzka K."/>
            <person name="Martijn J."/>
            <person name="Lind A.E."/>
            <person name="van Eijk R."/>
            <person name="Schleper C."/>
            <person name="Guy L."/>
            <person name="Ettema T.J."/>
        </authorList>
    </citation>
    <scope>NUCLEOTIDE SEQUENCE</scope>
</reference>
<evidence type="ECO:0000256" key="4">
    <source>
        <dbReference type="ARBA" id="ARBA00023163"/>
    </source>
</evidence>
<dbReference type="SUPFAM" id="SSF46894">
    <property type="entry name" value="C-terminal effector domain of the bipartite response regulators"/>
    <property type="match status" value="1"/>
</dbReference>
<dbReference type="GO" id="GO:0006355">
    <property type="term" value="P:regulation of DNA-templated transcription"/>
    <property type="evidence" value="ECO:0007669"/>
    <property type="project" value="InterPro"/>
</dbReference>
<name>A0A0F9UC09_9ZZZZ</name>
<dbReference type="PROSITE" id="PS50110">
    <property type="entry name" value="RESPONSE_REGULATORY"/>
    <property type="match status" value="1"/>
</dbReference>
<sequence>MSDNVISIFLADDHTMVREGLAALVSKEPDFNVVGQCGEGLEVLRQILEVSPDVVVLDIMMPGLNGLDICRELTKKTKRVSVLILSMYEDEQFIARALEYGASGYLLKESAAQQLADAIRAVSRGELFLGPGIPRTVLDHMNEGGDPYETLTTRERQVLQCVAEGKTNRQIAEQLGLAVKTIDTHRMRLMRKLNIHDQTNLVKFAVRRGLVSLH</sequence>
<dbReference type="InterPro" id="IPR011006">
    <property type="entry name" value="CheY-like_superfamily"/>
</dbReference>
<organism evidence="7">
    <name type="scientific">marine sediment metagenome</name>
    <dbReference type="NCBI Taxonomy" id="412755"/>
    <lineage>
        <taxon>unclassified sequences</taxon>
        <taxon>metagenomes</taxon>
        <taxon>ecological metagenomes</taxon>
    </lineage>
</organism>
<dbReference type="Pfam" id="PF00196">
    <property type="entry name" value="GerE"/>
    <property type="match status" value="1"/>
</dbReference>
<dbReference type="SMART" id="SM00421">
    <property type="entry name" value="HTH_LUXR"/>
    <property type="match status" value="1"/>
</dbReference>
<dbReference type="InterPro" id="IPR039420">
    <property type="entry name" value="WalR-like"/>
</dbReference>
<feature type="domain" description="HTH luxR-type" evidence="5">
    <location>
        <begin position="144"/>
        <end position="209"/>
    </location>
</feature>
<keyword evidence="1" id="KW-0597">Phosphoprotein</keyword>
<dbReference type="SUPFAM" id="SSF52172">
    <property type="entry name" value="CheY-like"/>
    <property type="match status" value="1"/>
</dbReference>
<dbReference type="InterPro" id="IPR016032">
    <property type="entry name" value="Sig_transdc_resp-reg_C-effctor"/>
</dbReference>
<evidence type="ECO:0000256" key="1">
    <source>
        <dbReference type="ARBA" id="ARBA00022553"/>
    </source>
</evidence>
<dbReference type="CDD" id="cd06170">
    <property type="entry name" value="LuxR_C_like"/>
    <property type="match status" value="1"/>
</dbReference>
<dbReference type="InterPro" id="IPR000792">
    <property type="entry name" value="Tscrpt_reg_LuxR_C"/>
</dbReference>
<protein>
    <recommendedName>
        <fullName evidence="8">DNA-binding response regulator</fullName>
    </recommendedName>
</protein>
<dbReference type="PRINTS" id="PR00038">
    <property type="entry name" value="HTHLUXR"/>
</dbReference>
<evidence type="ECO:0008006" key="8">
    <source>
        <dbReference type="Google" id="ProtNLM"/>
    </source>
</evidence>
<dbReference type="EMBL" id="LAZR01000165">
    <property type="protein sequence ID" value="KKN84892.1"/>
    <property type="molecule type" value="Genomic_DNA"/>
</dbReference>
<evidence type="ECO:0000256" key="3">
    <source>
        <dbReference type="ARBA" id="ARBA00023125"/>
    </source>
</evidence>
<evidence type="ECO:0000313" key="7">
    <source>
        <dbReference type="EMBL" id="KKN84892.1"/>
    </source>
</evidence>
<dbReference type="PANTHER" id="PTHR43214:SF41">
    <property type="entry name" value="NITRATE_NITRITE RESPONSE REGULATOR PROTEIN NARP"/>
    <property type="match status" value="1"/>
</dbReference>
<dbReference type="PROSITE" id="PS00622">
    <property type="entry name" value="HTH_LUXR_1"/>
    <property type="match status" value="1"/>
</dbReference>
<evidence type="ECO:0000259" key="6">
    <source>
        <dbReference type="PROSITE" id="PS50110"/>
    </source>
</evidence>
<keyword evidence="4" id="KW-0804">Transcription</keyword>
<gene>
    <name evidence="7" type="ORF">LCGC14_0284170</name>
</gene>
<keyword evidence="2" id="KW-0805">Transcription regulation</keyword>
<dbReference type="SMART" id="SM00448">
    <property type="entry name" value="REC"/>
    <property type="match status" value="1"/>
</dbReference>
<dbReference type="CDD" id="cd17535">
    <property type="entry name" value="REC_NarL-like"/>
    <property type="match status" value="1"/>
</dbReference>
<evidence type="ECO:0000259" key="5">
    <source>
        <dbReference type="PROSITE" id="PS50043"/>
    </source>
</evidence>
<dbReference type="GO" id="GO:0003677">
    <property type="term" value="F:DNA binding"/>
    <property type="evidence" value="ECO:0007669"/>
    <property type="project" value="UniProtKB-KW"/>
</dbReference>
<accession>A0A0F9UC09</accession>
<proteinExistence type="predicted"/>
<dbReference type="PROSITE" id="PS50043">
    <property type="entry name" value="HTH_LUXR_2"/>
    <property type="match status" value="1"/>
</dbReference>
<comment type="caution">
    <text evidence="7">The sequence shown here is derived from an EMBL/GenBank/DDBJ whole genome shotgun (WGS) entry which is preliminary data.</text>
</comment>
<dbReference type="PANTHER" id="PTHR43214">
    <property type="entry name" value="TWO-COMPONENT RESPONSE REGULATOR"/>
    <property type="match status" value="1"/>
</dbReference>
<dbReference type="AlphaFoldDB" id="A0A0F9UC09"/>
<dbReference type="InterPro" id="IPR001789">
    <property type="entry name" value="Sig_transdc_resp-reg_receiver"/>
</dbReference>
<dbReference type="Pfam" id="PF00072">
    <property type="entry name" value="Response_reg"/>
    <property type="match status" value="1"/>
</dbReference>
<dbReference type="Gene3D" id="3.40.50.2300">
    <property type="match status" value="1"/>
</dbReference>
<dbReference type="GO" id="GO:0000160">
    <property type="term" value="P:phosphorelay signal transduction system"/>
    <property type="evidence" value="ECO:0007669"/>
    <property type="project" value="InterPro"/>
</dbReference>
<evidence type="ECO:0000256" key="2">
    <source>
        <dbReference type="ARBA" id="ARBA00023015"/>
    </source>
</evidence>